<protein>
    <submittedName>
        <fullName evidence="2">Uncharacterized protein</fullName>
    </submittedName>
</protein>
<dbReference type="EMBL" id="JACHBX010000004">
    <property type="protein sequence ID" value="MBB6135823.1"/>
    <property type="molecule type" value="Genomic_DNA"/>
</dbReference>
<dbReference type="RefSeq" id="WP_183556480.1">
    <property type="nucleotide sequence ID" value="NZ_JACHBX010000004.1"/>
</dbReference>
<evidence type="ECO:0000313" key="2">
    <source>
        <dbReference type="EMBL" id="MBB6135823.1"/>
    </source>
</evidence>
<proteinExistence type="predicted"/>
<dbReference type="InterPro" id="IPR046525">
    <property type="entry name" value="DUF6702"/>
</dbReference>
<reference evidence="2 3" key="1">
    <citation type="submission" date="2020-08" db="EMBL/GenBank/DDBJ databases">
        <title>The Agave Microbiome: Exploring the role of microbial communities in plant adaptations to desert environments.</title>
        <authorList>
            <person name="Partida-Martinez L.P."/>
        </authorList>
    </citation>
    <scope>NUCLEOTIDE SEQUENCE [LARGE SCALE GENOMIC DNA]</scope>
    <source>
        <strain evidence="2 3">AT3.2</strain>
    </source>
</reference>
<comment type="caution">
    <text evidence="2">The sequence shown here is derived from an EMBL/GenBank/DDBJ whole genome shotgun (WGS) entry which is preliminary data.</text>
</comment>
<keyword evidence="3" id="KW-1185">Reference proteome</keyword>
<accession>A0A7X0CG55</accession>
<dbReference type="AlphaFoldDB" id="A0A7X0CG55"/>
<gene>
    <name evidence="2" type="ORF">HD842_003990</name>
</gene>
<name>A0A7X0CG55_9BURK</name>
<evidence type="ECO:0000313" key="3">
    <source>
        <dbReference type="Proteomes" id="UP000540787"/>
    </source>
</evidence>
<dbReference type="Proteomes" id="UP000540787">
    <property type="component" value="Unassembled WGS sequence"/>
</dbReference>
<dbReference type="Pfam" id="PF20420">
    <property type="entry name" value="DUF6702"/>
    <property type="match status" value="1"/>
</dbReference>
<keyword evidence="1" id="KW-0732">Signal</keyword>
<sequence>MTLRGLKSLLLALLLCASATASAHRFHFGMTDISYNARTESTEIVHTYTAHDIDALLLNLYGRQFDLSDVEDQAVLRTYVERHFWLADKDGKKLPVTWVGMTADAQSVVIYQELAATPLSAAAVIRQGVLVDFMAEQVNTVNLNEGGAVRSLTFMRKTLEQPAR</sequence>
<evidence type="ECO:0000256" key="1">
    <source>
        <dbReference type="SAM" id="SignalP"/>
    </source>
</evidence>
<feature type="signal peptide" evidence="1">
    <location>
        <begin position="1"/>
        <end position="23"/>
    </location>
</feature>
<organism evidence="2 3">
    <name type="scientific">Massilia aurea</name>
    <dbReference type="NCBI Taxonomy" id="373040"/>
    <lineage>
        <taxon>Bacteria</taxon>
        <taxon>Pseudomonadati</taxon>
        <taxon>Pseudomonadota</taxon>
        <taxon>Betaproteobacteria</taxon>
        <taxon>Burkholderiales</taxon>
        <taxon>Oxalobacteraceae</taxon>
        <taxon>Telluria group</taxon>
        <taxon>Massilia</taxon>
    </lineage>
</organism>
<feature type="chain" id="PRO_5030944337" evidence="1">
    <location>
        <begin position="24"/>
        <end position="164"/>
    </location>
</feature>